<dbReference type="NCBIfam" id="TIGR01730">
    <property type="entry name" value="RND_mfp"/>
    <property type="match status" value="1"/>
</dbReference>
<dbReference type="Proteomes" id="UP001595533">
    <property type="component" value="Unassembled WGS sequence"/>
</dbReference>
<feature type="domain" description="Multidrug resistance protein MdtA-like barrel-sandwich hybrid" evidence="6">
    <location>
        <begin position="69"/>
        <end position="211"/>
    </location>
</feature>
<keyword evidence="9" id="KW-1185">Reference proteome</keyword>
<dbReference type="Gene3D" id="2.40.420.20">
    <property type="match status" value="1"/>
</dbReference>
<keyword evidence="3" id="KW-0813">Transport</keyword>
<dbReference type="RefSeq" id="WP_077411477.1">
    <property type="nucleotide sequence ID" value="NZ_JBHRTS010000003.1"/>
</dbReference>
<feature type="chain" id="PRO_5047224280" evidence="5">
    <location>
        <begin position="26"/>
        <end position="396"/>
    </location>
</feature>
<evidence type="ECO:0000256" key="1">
    <source>
        <dbReference type="ARBA" id="ARBA00004196"/>
    </source>
</evidence>
<dbReference type="PANTHER" id="PTHR30469">
    <property type="entry name" value="MULTIDRUG RESISTANCE PROTEIN MDTA"/>
    <property type="match status" value="1"/>
</dbReference>
<feature type="domain" description="Multidrug resistance protein MdtA-like C-terminal permuted SH3" evidence="7">
    <location>
        <begin position="315"/>
        <end position="371"/>
    </location>
</feature>
<name>A0ABV7J9E8_9GAMM</name>
<dbReference type="Gene3D" id="2.40.50.100">
    <property type="match status" value="1"/>
</dbReference>
<evidence type="ECO:0000256" key="3">
    <source>
        <dbReference type="ARBA" id="ARBA00022448"/>
    </source>
</evidence>
<dbReference type="PANTHER" id="PTHR30469:SF12">
    <property type="entry name" value="MULTIDRUG RESISTANCE PROTEIN MDTA"/>
    <property type="match status" value="1"/>
</dbReference>
<protein>
    <submittedName>
        <fullName evidence="8">Efflux RND transporter periplasmic adaptor subunit</fullName>
    </submittedName>
</protein>
<organism evidence="8 9">
    <name type="scientific">Marinicella sediminis</name>
    <dbReference type="NCBI Taxonomy" id="1792834"/>
    <lineage>
        <taxon>Bacteria</taxon>
        <taxon>Pseudomonadati</taxon>
        <taxon>Pseudomonadota</taxon>
        <taxon>Gammaproteobacteria</taxon>
        <taxon>Lysobacterales</taxon>
        <taxon>Marinicellaceae</taxon>
        <taxon>Marinicella</taxon>
    </lineage>
</organism>
<comment type="subcellular location">
    <subcellularLocation>
        <location evidence="1">Cell envelope</location>
    </subcellularLocation>
</comment>
<comment type="caution">
    <text evidence="8">The sequence shown here is derived from an EMBL/GenBank/DDBJ whole genome shotgun (WGS) entry which is preliminary data.</text>
</comment>
<evidence type="ECO:0000256" key="5">
    <source>
        <dbReference type="SAM" id="SignalP"/>
    </source>
</evidence>
<evidence type="ECO:0000313" key="9">
    <source>
        <dbReference type="Proteomes" id="UP001595533"/>
    </source>
</evidence>
<dbReference type="Gene3D" id="2.40.30.170">
    <property type="match status" value="1"/>
</dbReference>
<reference evidence="9" key="1">
    <citation type="journal article" date="2019" name="Int. J. Syst. Evol. Microbiol.">
        <title>The Global Catalogue of Microorganisms (GCM) 10K type strain sequencing project: providing services to taxonomists for standard genome sequencing and annotation.</title>
        <authorList>
            <consortium name="The Broad Institute Genomics Platform"/>
            <consortium name="The Broad Institute Genome Sequencing Center for Infectious Disease"/>
            <person name="Wu L."/>
            <person name="Ma J."/>
        </authorList>
    </citation>
    <scope>NUCLEOTIDE SEQUENCE [LARGE SCALE GENOMIC DNA]</scope>
    <source>
        <strain evidence="9">KCTC 42953</strain>
    </source>
</reference>
<dbReference type="Pfam" id="PF25967">
    <property type="entry name" value="RND-MFP_C"/>
    <property type="match status" value="1"/>
</dbReference>
<evidence type="ECO:0000256" key="2">
    <source>
        <dbReference type="ARBA" id="ARBA00009477"/>
    </source>
</evidence>
<evidence type="ECO:0000256" key="4">
    <source>
        <dbReference type="SAM" id="Coils"/>
    </source>
</evidence>
<comment type="similarity">
    <text evidence="2">Belongs to the membrane fusion protein (MFP) (TC 8.A.1) family.</text>
</comment>
<dbReference type="InterPro" id="IPR058625">
    <property type="entry name" value="MdtA-like_BSH"/>
</dbReference>
<keyword evidence="5" id="KW-0732">Signal</keyword>
<dbReference type="Gene3D" id="1.10.287.470">
    <property type="entry name" value="Helix hairpin bin"/>
    <property type="match status" value="1"/>
</dbReference>
<sequence length="396" mass="42965">MKKLIKIVAPVSVLAISFFIVQALAAAKPQPEKKENTQRLISLYVDEVTSETITPDVDSQGEVKPKTEIDLTSRVSGHIVSISDAFAEGAEFSPTTTLIKIDDTDYRMAVIRAEASVAAAEVELERELANAKMKKDTWLQKRGDVKPTPFALNKPQVLQAEANLKAAKADLQEARLNVARTEIKVPFRGRVVSKQVGLGQYISAGTQLGKVFAVDKVEVKLPLTDMQLTELDLPMGYMAPEGAGPKVKFTAQMGRSQHSWNGRIIRTNAAVDQETRLIYATAEVEDPYGKGADFGVPFAVGLFVHASIEGVETKDAMVIPREALRNADKVYVVDGENKLDIRTVEVISTSEDQVLISAGLDIGEKVAVSTLPNPAQGMLVQPIDKGVVTTDLVSQL</sequence>
<proteinExistence type="inferred from homology"/>
<keyword evidence="4" id="KW-0175">Coiled coil</keyword>
<feature type="signal peptide" evidence="5">
    <location>
        <begin position="1"/>
        <end position="25"/>
    </location>
</feature>
<evidence type="ECO:0000259" key="6">
    <source>
        <dbReference type="Pfam" id="PF25917"/>
    </source>
</evidence>
<dbReference type="InterPro" id="IPR058627">
    <property type="entry name" value="MdtA-like_C"/>
</dbReference>
<dbReference type="EMBL" id="JBHRTS010000003">
    <property type="protein sequence ID" value="MFC3193717.1"/>
    <property type="molecule type" value="Genomic_DNA"/>
</dbReference>
<evidence type="ECO:0000259" key="7">
    <source>
        <dbReference type="Pfam" id="PF25967"/>
    </source>
</evidence>
<gene>
    <name evidence="8" type="ORF">ACFODZ_05650</name>
</gene>
<accession>A0ABV7J9E8</accession>
<dbReference type="InterPro" id="IPR006143">
    <property type="entry name" value="RND_pump_MFP"/>
</dbReference>
<feature type="coiled-coil region" evidence="4">
    <location>
        <begin position="110"/>
        <end position="184"/>
    </location>
</feature>
<dbReference type="SUPFAM" id="SSF111369">
    <property type="entry name" value="HlyD-like secretion proteins"/>
    <property type="match status" value="1"/>
</dbReference>
<dbReference type="Pfam" id="PF25917">
    <property type="entry name" value="BSH_RND"/>
    <property type="match status" value="1"/>
</dbReference>
<evidence type="ECO:0000313" key="8">
    <source>
        <dbReference type="EMBL" id="MFC3193717.1"/>
    </source>
</evidence>